<dbReference type="InterPro" id="IPR011004">
    <property type="entry name" value="Trimer_LpxA-like_sf"/>
</dbReference>
<dbReference type="CDD" id="cd04647">
    <property type="entry name" value="LbH_MAT_like"/>
    <property type="match status" value="1"/>
</dbReference>
<reference evidence="1" key="1">
    <citation type="submission" date="2018-05" db="EMBL/GenBank/DDBJ databases">
        <authorList>
            <person name="Lanie J.A."/>
            <person name="Ng W.-L."/>
            <person name="Kazmierczak K.M."/>
            <person name="Andrzejewski T.M."/>
            <person name="Davidsen T.M."/>
            <person name="Wayne K.J."/>
            <person name="Tettelin H."/>
            <person name="Glass J.I."/>
            <person name="Rusch D."/>
            <person name="Podicherti R."/>
            <person name="Tsui H.-C.T."/>
            <person name="Winkler M.E."/>
        </authorList>
    </citation>
    <scope>NUCLEOTIDE SEQUENCE</scope>
</reference>
<name>A0A382AB29_9ZZZZ</name>
<evidence type="ECO:0008006" key="2">
    <source>
        <dbReference type="Google" id="ProtNLM"/>
    </source>
</evidence>
<dbReference type="SUPFAM" id="SSF51161">
    <property type="entry name" value="Trimeric LpxA-like enzymes"/>
    <property type="match status" value="1"/>
</dbReference>
<dbReference type="EMBL" id="UINC01024668">
    <property type="protein sequence ID" value="SVA98760.1"/>
    <property type="molecule type" value="Genomic_DNA"/>
</dbReference>
<dbReference type="InterPro" id="IPR050179">
    <property type="entry name" value="Trans_hexapeptide_repeat"/>
</dbReference>
<accession>A0A382AB29</accession>
<protein>
    <recommendedName>
        <fullName evidence="2">Acetyltransferase</fullName>
    </recommendedName>
</protein>
<dbReference type="PANTHER" id="PTHR43300:SF11">
    <property type="entry name" value="ACETYLTRANSFERASE RV3034C-RELATED"/>
    <property type="match status" value="1"/>
</dbReference>
<dbReference type="PANTHER" id="PTHR43300">
    <property type="entry name" value="ACETYLTRANSFERASE"/>
    <property type="match status" value="1"/>
</dbReference>
<dbReference type="AlphaFoldDB" id="A0A382AB29"/>
<gene>
    <name evidence="1" type="ORF">METZ01_LOCUS151614</name>
</gene>
<sequence length="291" mass="32837">MNKINPSLKLGIDVSISSNCIFDKINPHSNRGQFNFGDYCSVHEGCRFYFSDADFIMGDYGTIHNNTFLTGYKTCEFGHNCWIGQNSIINSTDELKVGNNCGIGAYSKIWTHAAWGELLLGSRIAVGIPDFECKSGAVTIGDDFWGIGQITISPGVKIGNKVIALTNSLITKDIPDNTIVGGIPAKPIPVGGDFQAYKDLTETEKYKMMKEFAKLFSEIHKIKFSFDDNLRTIELGEQEIKIHCNSNYKRENNESITFYDVIRRTYTKKHNILEKKFMKFILSYKARFTPE</sequence>
<organism evidence="1">
    <name type="scientific">marine metagenome</name>
    <dbReference type="NCBI Taxonomy" id="408172"/>
    <lineage>
        <taxon>unclassified sequences</taxon>
        <taxon>metagenomes</taxon>
        <taxon>ecological metagenomes</taxon>
    </lineage>
</organism>
<dbReference type="Gene3D" id="2.160.10.10">
    <property type="entry name" value="Hexapeptide repeat proteins"/>
    <property type="match status" value="2"/>
</dbReference>
<evidence type="ECO:0000313" key="1">
    <source>
        <dbReference type="EMBL" id="SVA98760.1"/>
    </source>
</evidence>
<proteinExistence type="predicted"/>